<dbReference type="RefSeq" id="WP_115085371.1">
    <property type="nucleotide sequence ID" value="NZ_CBCSFG010000026.1"/>
</dbReference>
<keyword evidence="2" id="KW-1185">Reference proteome</keyword>
<organism evidence="1 2">
    <name type="scientific">Pseudomonas wadenswilerensis</name>
    <dbReference type="NCBI Taxonomy" id="1785161"/>
    <lineage>
        <taxon>Bacteria</taxon>
        <taxon>Pseudomonadati</taxon>
        <taxon>Pseudomonadota</taxon>
        <taxon>Gammaproteobacteria</taxon>
        <taxon>Pseudomonadales</taxon>
        <taxon>Pseudomonadaceae</taxon>
        <taxon>Pseudomonas</taxon>
    </lineage>
</organism>
<evidence type="ECO:0000313" key="2">
    <source>
        <dbReference type="Proteomes" id="UP000255177"/>
    </source>
</evidence>
<dbReference type="AlphaFoldDB" id="A0A380SUG8"/>
<name>A0A380SUG8_9PSED</name>
<evidence type="ECO:0000313" key="1">
    <source>
        <dbReference type="EMBL" id="SUQ61617.1"/>
    </source>
</evidence>
<proteinExistence type="predicted"/>
<protein>
    <submittedName>
        <fullName evidence="1">Uncharacterized protein</fullName>
    </submittedName>
</protein>
<dbReference type="Proteomes" id="UP000255177">
    <property type="component" value="Unassembled WGS sequence"/>
</dbReference>
<gene>
    <name evidence="1" type="ORF">CCOS864_01041</name>
</gene>
<accession>A0A380SUG8</accession>
<reference evidence="2" key="1">
    <citation type="submission" date="2018-07" db="EMBL/GenBank/DDBJ databases">
        <authorList>
            <person name="Blom J."/>
        </authorList>
    </citation>
    <scope>NUCLEOTIDE SEQUENCE [LARGE SCALE GENOMIC DNA]</scope>
    <source>
        <strain evidence="2">CCOS 864</strain>
    </source>
</reference>
<dbReference type="EMBL" id="UIDD01000004">
    <property type="protein sequence ID" value="SUQ61617.1"/>
    <property type="molecule type" value="Genomic_DNA"/>
</dbReference>
<sequence>MEVMIGKSDKPVVAPPTPKDAVWTISLSQVGDEGLTLSGYSLPGLQGSQGATLLFGWIGTPPEGAPELYGETFVIERWEDYRGHDFVLPRHYLQSALGGTGVLFFDLAVLSLPSQISPLVTVRVVD</sequence>